<organism evidence="3">
    <name type="scientific">Chrysotila carterae</name>
    <name type="common">Marine alga</name>
    <name type="synonym">Syracosphaera carterae</name>
    <dbReference type="NCBI Taxonomy" id="13221"/>
    <lineage>
        <taxon>Eukaryota</taxon>
        <taxon>Haptista</taxon>
        <taxon>Haptophyta</taxon>
        <taxon>Prymnesiophyceae</taxon>
        <taxon>Isochrysidales</taxon>
        <taxon>Isochrysidaceae</taxon>
        <taxon>Chrysotila</taxon>
    </lineage>
</organism>
<feature type="coiled-coil region" evidence="1">
    <location>
        <begin position="232"/>
        <end position="274"/>
    </location>
</feature>
<feature type="region of interest" description="Disordered" evidence="2">
    <location>
        <begin position="345"/>
        <end position="364"/>
    </location>
</feature>
<evidence type="ECO:0000256" key="1">
    <source>
        <dbReference type="SAM" id="Coils"/>
    </source>
</evidence>
<evidence type="ECO:0000313" key="3">
    <source>
        <dbReference type="EMBL" id="CAE0753865.1"/>
    </source>
</evidence>
<evidence type="ECO:0000256" key="2">
    <source>
        <dbReference type="SAM" id="MobiDB-lite"/>
    </source>
</evidence>
<reference evidence="3" key="1">
    <citation type="submission" date="2021-01" db="EMBL/GenBank/DDBJ databases">
        <authorList>
            <person name="Corre E."/>
            <person name="Pelletier E."/>
            <person name="Niang G."/>
            <person name="Scheremetjew M."/>
            <person name="Finn R."/>
            <person name="Kale V."/>
            <person name="Holt S."/>
            <person name="Cochrane G."/>
            <person name="Meng A."/>
            <person name="Brown T."/>
            <person name="Cohen L."/>
        </authorList>
    </citation>
    <scope>NUCLEOTIDE SEQUENCE</scope>
    <source>
        <strain evidence="3">CCMP645</strain>
    </source>
</reference>
<dbReference type="AlphaFoldDB" id="A0A7S4EUK2"/>
<gene>
    <name evidence="3" type="ORF">PCAR00345_LOCUS6452</name>
</gene>
<feature type="compositionally biased region" description="Polar residues" evidence="2">
    <location>
        <begin position="353"/>
        <end position="364"/>
    </location>
</feature>
<feature type="coiled-coil region" evidence="1">
    <location>
        <begin position="173"/>
        <end position="208"/>
    </location>
</feature>
<name>A0A7S4EUK2_CHRCT</name>
<evidence type="ECO:0008006" key="4">
    <source>
        <dbReference type="Google" id="ProtNLM"/>
    </source>
</evidence>
<accession>A0A7S4EUK2</accession>
<protein>
    <recommendedName>
        <fullName evidence="4">Trichohyalin-plectin-homology domain-containing protein</fullName>
    </recommendedName>
</protein>
<dbReference type="EMBL" id="HBIZ01010865">
    <property type="protein sequence ID" value="CAE0753865.1"/>
    <property type="molecule type" value="Transcribed_RNA"/>
</dbReference>
<sequence length="364" mass="42843">MSASMNASMTVSYPGGKRVLMDKYAEIALLDVADNQRKMEEAEQRERLRKVEVKKALDEQLRLKQAAALREKQADRLWAQAQNERIQAWEEEEKKKIVEKKSKEASVRAQREAQLRELNAMRSREAAEKRAYETNILLDIRREMVSERAKEQERRRRDEENCRQVRMQNDQHLASVRAQRESDLIRMRQLEEETLAMAERQEQNRERELKKTYARQALQYAAKESMQEVLAKRAAADEARALERMKADAELAKLKEAEKRSRKAQMQKDALDVLAIQVREKQVRAQAESNYEAMIAARAKEEAARAEEMEARRRAMTKSKNMQYAEELAAQIKHQNDRKMMEPFLMSKHERQMNSSLLRSSYKR</sequence>
<proteinExistence type="predicted"/>
<keyword evidence="1" id="KW-0175">Coiled coil</keyword>